<organism evidence="9 10">
    <name type="scientific">Lophiotrema nucula</name>
    <dbReference type="NCBI Taxonomy" id="690887"/>
    <lineage>
        <taxon>Eukaryota</taxon>
        <taxon>Fungi</taxon>
        <taxon>Dikarya</taxon>
        <taxon>Ascomycota</taxon>
        <taxon>Pezizomycotina</taxon>
        <taxon>Dothideomycetes</taxon>
        <taxon>Pleosporomycetidae</taxon>
        <taxon>Pleosporales</taxon>
        <taxon>Lophiotremataceae</taxon>
        <taxon>Lophiotrema</taxon>
    </lineage>
</organism>
<feature type="transmembrane region" description="Helical" evidence="7">
    <location>
        <begin position="207"/>
        <end position="228"/>
    </location>
</feature>
<evidence type="ECO:0000256" key="2">
    <source>
        <dbReference type="ARBA" id="ARBA00022692"/>
    </source>
</evidence>
<accession>A0A6A5ZHC3</accession>
<dbReference type="OrthoDB" id="3903189at2759"/>
<evidence type="ECO:0000256" key="4">
    <source>
        <dbReference type="ARBA" id="ARBA00023136"/>
    </source>
</evidence>
<dbReference type="PANTHER" id="PTHR33048">
    <property type="entry name" value="PTH11-LIKE INTEGRAL MEMBRANE PROTEIN (AFU_ORTHOLOGUE AFUA_5G11245)"/>
    <property type="match status" value="1"/>
</dbReference>
<feature type="domain" description="Rhodopsin" evidence="8">
    <location>
        <begin position="22"/>
        <end position="264"/>
    </location>
</feature>
<dbReference type="GO" id="GO:0016020">
    <property type="term" value="C:membrane"/>
    <property type="evidence" value="ECO:0007669"/>
    <property type="project" value="UniProtKB-SubCell"/>
</dbReference>
<feature type="transmembrane region" description="Helical" evidence="7">
    <location>
        <begin position="41"/>
        <end position="61"/>
    </location>
</feature>
<evidence type="ECO:0000256" key="1">
    <source>
        <dbReference type="ARBA" id="ARBA00004141"/>
    </source>
</evidence>
<gene>
    <name evidence="9" type="ORF">BDV96DRAFT_381896</name>
</gene>
<evidence type="ECO:0000256" key="7">
    <source>
        <dbReference type="SAM" id="Phobius"/>
    </source>
</evidence>
<proteinExistence type="inferred from homology"/>
<keyword evidence="10" id="KW-1185">Reference proteome</keyword>
<dbReference type="PANTHER" id="PTHR33048:SF149">
    <property type="entry name" value="UBID FAMILY DECARBOXYLASE"/>
    <property type="match status" value="1"/>
</dbReference>
<feature type="transmembrane region" description="Helical" evidence="7">
    <location>
        <begin position="126"/>
        <end position="148"/>
    </location>
</feature>
<feature type="transmembrane region" description="Helical" evidence="7">
    <location>
        <begin position="97"/>
        <end position="114"/>
    </location>
</feature>
<sequence length="394" mass="44092">MSILEPESAIWYAFCWTVVSTRLLSRRLHLGSWKELQLDDYLIVGAMCTDTVLMAVMHIIIHTSSNLIAPTDDPSRFSAAEINHRVYGSKLVLVVEQMQILTVWLVKACLLLLYNRMTALLPQQKVVKAVVIYVAVGFVLMEILYLGVWCRPFNQYWAVPPKSTQCSAATNHLITNAVLNISSDLMIIAIPLPLLWKVKLPAKNKAILGGVFMIGTFTIIAAALNKYYSFTHPFGVEWTIWYLRESYTAILCANLPLTWPVLQRIFNLNNWSHNSYGTGHYATQSRSRGTHSAFKSNAPRTKLPSEASKDRSVRRPESQERIAWNIEPLKIYQETEISVRTSSAKELHVPLPVALELGVLPPSPDQQSRASIDTKHSGSSGSVKGCVTTTCHAV</sequence>
<comment type="similarity">
    <text evidence="5">Belongs to the SAT4 family.</text>
</comment>
<comment type="subcellular location">
    <subcellularLocation>
        <location evidence="1">Membrane</location>
        <topology evidence="1">Multi-pass membrane protein</topology>
    </subcellularLocation>
</comment>
<dbReference type="AlphaFoldDB" id="A0A6A5ZHC3"/>
<evidence type="ECO:0000259" key="8">
    <source>
        <dbReference type="Pfam" id="PF20684"/>
    </source>
</evidence>
<evidence type="ECO:0000256" key="6">
    <source>
        <dbReference type="SAM" id="MobiDB-lite"/>
    </source>
</evidence>
<dbReference type="InterPro" id="IPR052337">
    <property type="entry name" value="SAT4-like"/>
</dbReference>
<keyword evidence="4 7" id="KW-0472">Membrane</keyword>
<feature type="compositionally biased region" description="Basic and acidic residues" evidence="6">
    <location>
        <begin position="307"/>
        <end position="317"/>
    </location>
</feature>
<dbReference type="Proteomes" id="UP000799770">
    <property type="component" value="Unassembled WGS sequence"/>
</dbReference>
<evidence type="ECO:0000256" key="5">
    <source>
        <dbReference type="ARBA" id="ARBA00038359"/>
    </source>
</evidence>
<feature type="region of interest" description="Disordered" evidence="6">
    <location>
        <begin position="282"/>
        <end position="317"/>
    </location>
</feature>
<reference evidence="9" key="1">
    <citation type="journal article" date="2020" name="Stud. Mycol.">
        <title>101 Dothideomycetes genomes: a test case for predicting lifestyles and emergence of pathogens.</title>
        <authorList>
            <person name="Haridas S."/>
            <person name="Albert R."/>
            <person name="Binder M."/>
            <person name="Bloem J."/>
            <person name="Labutti K."/>
            <person name="Salamov A."/>
            <person name="Andreopoulos B."/>
            <person name="Baker S."/>
            <person name="Barry K."/>
            <person name="Bills G."/>
            <person name="Bluhm B."/>
            <person name="Cannon C."/>
            <person name="Castanera R."/>
            <person name="Culley D."/>
            <person name="Daum C."/>
            <person name="Ezra D."/>
            <person name="Gonzalez J."/>
            <person name="Henrissat B."/>
            <person name="Kuo A."/>
            <person name="Liang C."/>
            <person name="Lipzen A."/>
            <person name="Lutzoni F."/>
            <person name="Magnuson J."/>
            <person name="Mondo S."/>
            <person name="Nolan M."/>
            <person name="Ohm R."/>
            <person name="Pangilinan J."/>
            <person name="Park H.-J."/>
            <person name="Ramirez L."/>
            <person name="Alfaro M."/>
            <person name="Sun H."/>
            <person name="Tritt A."/>
            <person name="Yoshinaga Y."/>
            <person name="Zwiers L.-H."/>
            <person name="Turgeon B."/>
            <person name="Goodwin S."/>
            <person name="Spatafora J."/>
            <person name="Crous P."/>
            <person name="Grigoriev I."/>
        </authorList>
    </citation>
    <scope>NUCLEOTIDE SEQUENCE</scope>
    <source>
        <strain evidence="9">CBS 627.86</strain>
    </source>
</reference>
<name>A0A6A5ZHC3_9PLEO</name>
<dbReference type="Pfam" id="PF20684">
    <property type="entry name" value="Fung_rhodopsin"/>
    <property type="match status" value="1"/>
</dbReference>
<evidence type="ECO:0000313" key="10">
    <source>
        <dbReference type="Proteomes" id="UP000799770"/>
    </source>
</evidence>
<dbReference type="EMBL" id="ML977317">
    <property type="protein sequence ID" value="KAF2118293.1"/>
    <property type="molecule type" value="Genomic_DNA"/>
</dbReference>
<evidence type="ECO:0000256" key="3">
    <source>
        <dbReference type="ARBA" id="ARBA00022989"/>
    </source>
</evidence>
<keyword evidence="3 7" id="KW-1133">Transmembrane helix</keyword>
<evidence type="ECO:0000313" key="9">
    <source>
        <dbReference type="EMBL" id="KAF2118293.1"/>
    </source>
</evidence>
<feature type="compositionally biased region" description="Polar residues" evidence="6">
    <location>
        <begin position="365"/>
        <end position="384"/>
    </location>
</feature>
<dbReference type="InterPro" id="IPR049326">
    <property type="entry name" value="Rhodopsin_dom_fungi"/>
</dbReference>
<feature type="transmembrane region" description="Helical" evidence="7">
    <location>
        <begin position="177"/>
        <end position="195"/>
    </location>
</feature>
<keyword evidence="2 7" id="KW-0812">Transmembrane</keyword>
<protein>
    <recommendedName>
        <fullName evidence="8">Rhodopsin domain-containing protein</fullName>
    </recommendedName>
</protein>
<feature type="region of interest" description="Disordered" evidence="6">
    <location>
        <begin position="360"/>
        <end position="384"/>
    </location>
</feature>